<dbReference type="AlphaFoldDB" id="A0A2L0X3K8"/>
<sequence length="202" mass="20918">MTDVRETRQADAARAREHEDPHENQAPIPRYVLAMVAVLVAWGAWYIATAPINQAPELGDRRTLADLRGNAKGAGAKVDGAAIFQSRCVACHQSNGQGLPGVFPPLAGSEWVNGNESRVARIVLRGVTGKLTVKGAVYNGAMPAFADQLTDAEIAAVLTHVRAQWGNSASAISAETVAASRADTAGMKGSFDGDAALGGSGG</sequence>
<evidence type="ECO:0000256" key="4">
    <source>
        <dbReference type="ARBA" id="ARBA00022982"/>
    </source>
</evidence>
<evidence type="ECO:0000256" key="2">
    <source>
        <dbReference type="ARBA" id="ARBA00022617"/>
    </source>
</evidence>
<keyword evidence="3" id="KW-0479">Metal-binding</keyword>
<dbReference type="EMBL" id="CP037901">
    <property type="protein sequence ID" value="QBP12251.1"/>
    <property type="molecule type" value="Genomic_DNA"/>
</dbReference>
<dbReference type="InterPro" id="IPR009056">
    <property type="entry name" value="Cyt_c-like_dom"/>
</dbReference>
<proteinExistence type="predicted"/>
<dbReference type="InterPro" id="IPR051459">
    <property type="entry name" value="Cytochrome_c-type_DH"/>
</dbReference>
<dbReference type="InterPro" id="IPR008168">
    <property type="entry name" value="Cyt_C_IC"/>
</dbReference>
<reference evidence="6 7" key="1">
    <citation type="submission" date="2019-03" db="EMBL/GenBank/DDBJ databases">
        <title>Comparative insights into the high quality Complete genome sequence of highly metal resistant Cupriavidus metallidurans strain BS1 isolated from a gold-copper mine.</title>
        <authorList>
            <person name="Mazhar H.S."/>
            <person name="Rensing C."/>
        </authorList>
    </citation>
    <scope>NUCLEOTIDE SEQUENCE [LARGE SCALE GENOMIC DNA]</scope>
    <source>
        <strain evidence="6 7">BS1</strain>
    </source>
</reference>
<dbReference type="RefSeq" id="WP_017512673.1">
    <property type="nucleotide sequence ID" value="NZ_CP026544.1"/>
</dbReference>
<dbReference type="PRINTS" id="PR00605">
    <property type="entry name" value="CYTCHROMECIC"/>
</dbReference>
<dbReference type="Proteomes" id="UP000253772">
    <property type="component" value="Chromosome c2"/>
</dbReference>
<dbReference type="Gene3D" id="1.10.760.10">
    <property type="entry name" value="Cytochrome c-like domain"/>
    <property type="match status" value="1"/>
</dbReference>
<gene>
    <name evidence="6" type="ORF">DDF84_021045</name>
</gene>
<protein>
    <submittedName>
        <fullName evidence="6">Cytochrome c</fullName>
    </submittedName>
</protein>
<dbReference type="Pfam" id="PF00034">
    <property type="entry name" value="Cytochrom_C"/>
    <property type="match status" value="1"/>
</dbReference>
<name>A0A2L0X3K8_9BURK</name>
<dbReference type="SUPFAM" id="SSF46626">
    <property type="entry name" value="Cytochrome c"/>
    <property type="match status" value="1"/>
</dbReference>
<evidence type="ECO:0000313" key="7">
    <source>
        <dbReference type="Proteomes" id="UP000253772"/>
    </source>
</evidence>
<dbReference type="InterPro" id="IPR036909">
    <property type="entry name" value="Cyt_c-like_dom_sf"/>
</dbReference>
<dbReference type="PROSITE" id="PS51007">
    <property type="entry name" value="CYTC"/>
    <property type="match status" value="1"/>
</dbReference>
<dbReference type="OrthoDB" id="9757546at2"/>
<dbReference type="GO" id="GO:0020037">
    <property type="term" value="F:heme binding"/>
    <property type="evidence" value="ECO:0007669"/>
    <property type="project" value="InterPro"/>
</dbReference>
<keyword evidence="2" id="KW-0349">Heme</keyword>
<keyword evidence="4" id="KW-0249">Electron transport</keyword>
<evidence type="ECO:0000256" key="5">
    <source>
        <dbReference type="ARBA" id="ARBA00023004"/>
    </source>
</evidence>
<keyword evidence="1" id="KW-0813">Transport</keyword>
<dbReference type="PANTHER" id="PTHR35008:SF8">
    <property type="entry name" value="ALCOHOL DEHYDROGENASE CYTOCHROME C SUBUNIT"/>
    <property type="match status" value="1"/>
</dbReference>
<organism evidence="6 7">
    <name type="scientific">Cupriavidus metallidurans</name>
    <dbReference type="NCBI Taxonomy" id="119219"/>
    <lineage>
        <taxon>Bacteria</taxon>
        <taxon>Pseudomonadati</taxon>
        <taxon>Pseudomonadota</taxon>
        <taxon>Betaproteobacteria</taxon>
        <taxon>Burkholderiales</taxon>
        <taxon>Burkholderiaceae</taxon>
        <taxon>Cupriavidus</taxon>
    </lineage>
</organism>
<dbReference type="GO" id="GO:0005506">
    <property type="term" value="F:iron ion binding"/>
    <property type="evidence" value="ECO:0007669"/>
    <property type="project" value="InterPro"/>
</dbReference>
<keyword evidence="5" id="KW-0408">Iron</keyword>
<evidence type="ECO:0000256" key="1">
    <source>
        <dbReference type="ARBA" id="ARBA00022448"/>
    </source>
</evidence>
<dbReference type="PANTHER" id="PTHR35008">
    <property type="entry name" value="BLL4482 PROTEIN-RELATED"/>
    <property type="match status" value="1"/>
</dbReference>
<accession>A0A2L0X3K8</accession>
<evidence type="ECO:0000256" key="3">
    <source>
        <dbReference type="ARBA" id="ARBA00022723"/>
    </source>
</evidence>
<dbReference type="GO" id="GO:0009055">
    <property type="term" value="F:electron transfer activity"/>
    <property type="evidence" value="ECO:0007669"/>
    <property type="project" value="InterPro"/>
</dbReference>
<evidence type="ECO:0000313" key="6">
    <source>
        <dbReference type="EMBL" id="QBP12251.1"/>
    </source>
</evidence>